<evidence type="ECO:0000313" key="3">
    <source>
        <dbReference type="Proteomes" id="UP000031830"/>
    </source>
</evidence>
<feature type="transmembrane region" description="Helical" evidence="1">
    <location>
        <begin position="52"/>
        <end position="80"/>
    </location>
</feature>
<keyword evidence="1" id="KW-0472">Membrane</keyword>
<keyword evidence="1" id="KW-0812">Transmembrane</keyword>
<sequence length="85" mass="10040">MLNKSFFIKILLLIVFVITFFIGVAIYSYVLARVQNSTIFFKFLDVIRVHSLAQILSFVWITSLPVLLAIYYYLFFGVIFKKYIK</sequence>
<keyword evidence="1" id="KW-1133">Transmembrane helix</keyword>
<evidence type="ECO:0000313" key="2">
    <source>
        <dbReference type="EMBL" id="AJI53281.1"/>
    </source>
</evidence>
<gene>
    <name evidence="2" type="ORF">LA55_298</name>
</gene>
<dbReference type="Proteomes" id="UP000031830">
    <property type="component" value="Chromosome"/>
</dbReference>
<dbReference type="OrthoDB" id="9926975at2"/>
<evidence type="ECO:0000256" key="1">
    <source>
        <dbReference type="SAM" id="Phobius"/>
    </source>
</evidence>
<protein>
    <submittedName>
        <fullName evidence="2">Putative membrane protein</fullName>
    </submittedName>
</protein>
<dbReference type="KEGG" id="fpz:LA55_298"/>
<dbReference type="STRING" id="28110.KU46_824"/>
<name>A0A0B6D324_9GAMM</name>
<dbReference type="EMBL" id="CP009440">
    <property type="protein sequence ID" value="AJI53281.1"/>
    <property type="molecule type" value="Genomic_DNA"/>
</dbReference>
<dbReference type="AlphaFoldDB" id="A0A0B6D324"/>
<reference evidence="2 3" key="1">
    <citation type="journal article" date="2015" name="Genome Announc.">
        <title>Genome sequencing of 18 francisella strains to aid in assay development and testing.</title>
        <authorList>
            <person name="Johnson S.L."/>
            <person name="Daligault H.E."/>
            <person name="Davenport K.W."/>
            <person name="Coyne S.R."/>
            <person name="Frey K.G."/>
            <person name="Koroleva G.I."/>
            <person name="Broomall S.M."/>
            <person name="Bishop-Lilly K.A."/>
            <person name="Bruce D.C."/>
            <person name="Chertkov O."/>
            <person name="Freitas T."/>
            <person name="Jaissle J."/>
            <person name="Ladner J.T."/>
            <person name="Rosenzweig C.N."/>
            <person name="Gibbons H.S."/>
            <person name="Palacios G.F."/>
            <person name="Redden C.L."/>
            <person name="Xu Y."/>
            <person name="Minogue T.D."/>
            <person name="Chain P.S."/>
        </authorList>
    </citation>
    <scope>NUCLEOTIDE SEQUENCE [LARGE SCALE GENOMIC DNA]</scope>
    <source>
        <strain evidence="2 3">GA01-2794</strain>
    </source>
</reference>
<accession>A0A0B6D324</accession>
<organism evidence="2 3">
    <name type="scientific">Francisella philomiragia</name>
    <dbReference type="NCBI Taxonomy" id="28110"/>
    <lineage>
        <taxon>Bacteria</taxon>
        <taxon>Pseudomonadati</taxon>
        <taxon>Pseudomonadota</taxon>
        <taxon>Gammaproteobacteria</taxon>
        <taxon>Thiotrichales</taxon>
        <taxon>Francisellaceae</taxon>
        <taxon>Francisella</taxon>
    </lineage>
</organism>
<proteinExistence type="predicted"/>
<feature type="transmembrane region" description="Helical" evidence="1">
    <location>
        <begin position="7"/>
        <end position="32"/>
    </location>
</feature>